<proteinExistence type="inferred from homology"/>
<dbReference type="Pfam" id="PF00177">
    <property type="entry name" value="Ribosomal_S7"/>
    <property type="match status" value="1"/>
</dbReference>
<dbReference type="AlphaFoldDB" id="S5ZJD2"/>
<dbReference type="CDD" id="cd14869">
    <property type="entry name" value="uS7_Bacteria"/>
    <property type="match status" value="1"/>
</dbReference>
<dbReference type="GO" id="GO:0003735">
    <property type="term" value="F:structural constituent of ribosome"/>
    <property type="evidence" value="ECO:0007669"/>
    <property type="project" value="InterPro"/>
</dbReference>
<keyword evidence="4 7" id="KW-0694">RNA-binding</keyword>
<comment type="subunit">
    <text evidence="7">Part of the 30S ribosomal subunit. Contacts proteins S9 and S11.</text>
</comment>
<sequence>MPRRGPVAKRDVLPDPIYNSKLVTRLINKMMIDGKKSKAQKILYTAFDIIRDRTGKDPMEVFEQALKNVMPVLEVRARRVGGANYQVPVEVRPDRRVSLGLRWLVQYSRLRGEKTMEERLANEIMDAANNTGAAVKKREDTHKMAEANKAFAHYRW</sequence>
<keyword evidence="2 7" id="KW-0820">tRNA-binding</keyword>
<dbReference type="Gene3D" id="1.10.455.10">
    <property type="entry name" value="Ribosomal protein S7 domain"/>
    <property type="match status" value="1"/>
</dbReference>
<dbReference type="GO" id="GO:0000049">
    <property type="term" value="F:tRNA binding"/>
    <property type="evidence" value="ECO:0007669"/>
    <property type="project" value="UniProtKB-UniRule"/>
</dbReference>
<dbReference type="InterPro" id="IPR005717">
    <property type="entry name" value="Ribosomal_uS7_bac/org-type"/>
</dbReference>
<comment type="function">
    <text evidence="7">One of the primary rRNA binding proteins, it binds directly to 16S rRNA where it nucleates assembly of the head domain of the 30S subunit. Is located at the subunit interface close to the decoding center, probably blocks exit of the E-site tRNA.</text>
</comment>
<dbReference type="STRING" id="1921421.M493_00855"/>
<dbReference type="NCBIfam" id="TIGR01029">
    <property type="entry name" value="rpsG_bact"/>
    <property type="match status" value="1"/>
</dbReference>
<evidence type="ECO:0000256" key="5">
    <source>
        <dbReference type="ARBA" id="ARBA00022980"/>
    </source>
</evidence>
<evidence type="ECO:0000313" key="11">
    <source>
        <dbReference type="Proteomes" id="UP000015500"/>
    </source>
</evidence>
<comment type="similarity">
    <text evidence="1 7 8">Belongs to the universal ribosomal protein uS7 family.</text>
</comment>
<evidence type="ECO:0000256" key="7">
    <source>
        <dbReference type="HAMAP-Rule" id="MF_00480"/>
    </source>
</evidence>
<dbReference type="KEGG" id="gjf:M493_00855"/>
<name>S5ZJD2_GEOG3</name>
<keyword evidence="11" id="KW-1185">Reference proteome</keyword>
<dbReference type="HAMAP" id="MF_00480_B">
    <property type="entry name" value="Ribosomal_uS7_B"/>
    <property type="match status" value="1"/>
</dbReference>
<gene>
    <name evidence="7" type="primary">rpsG</name>
    <name evidence="10" type="ORF">M493_00855</name>
</gene>
<accession>S5ZJD2</accession>
<dbReference type="InterPro" id="IPR020606">
    <property type="entry name" value="Ribosomal_uS7_CS"/>
</dbReference>
<reference evidence="10 11" key="1">
    <citation type="journal article" date="2014" name="Genome Announc.">
        <title>Complete Genome Sequence of the Thermophilic Polychlorinated Biphenyl Degrader Geobacillus sp. Strain JF8 (NBRC 109937).</title>
        <authorList>
            <person name="Shintani M."/>
            <person name="Ohtsubo Y."/>
            <person name="Fukuda K."/>
            <person name="Hosoyama A."/>
            <person name="Ohji S."/>
            <person name="Yamazoe A."/>
            <person name="Fujita N."/>
            <person name="Nagata Y."/>
            <person name="Tsuda M."/>
            <person name="Hatta T."/>
            <person name="Kimbara K."/>
        </authorList>
    </citation>
    <scope>NUCLEOTIDE SEQUENCE [LARGE SCALE GENOMIC DNA]</scope>
    <source>
        <strain evidence="10 11">JF8</strain>
    </source>
</reference>
<dbReference type="GO" id="GO:0015935">
    <property type="term" value="C:small ribosomal subunit"/>
    <property type="evidence" value="ECO:0007669"/>
    <property type="project" value="InterPro"/>
</dbReference>
<evidence type="ECO:0000313" key="10">
    <source>
        <dbReference type="EMBL" id="AGT30398.1"/>
    </source>
</evidence>
<evidence type="ECO:0000259" key="9">
    <source>
        <dbReference type="Pfam" id="PF00177"/>
    </source>
</evidence>
<keyword evidence="6 7" id="KW-0687">Ribonucleoprotein</keyword>
<dbReference type="GO" id="GO:0019843">
    <property type="term" value="F:rRNA binding"/>
    <property type="evidence" value="ECO:0007669"/>
    <property type="project" value="UniProtKB-UniRule"/>
</dbReference>
<dbReference type="InterPro" id="IPR023798">
    <property type="entry name" value="Ribosomal_uS7_dom"/>
</dbReference>
<evidence type="ECO:0000256" key="6">
    <source>
        <dbReference type="ARBA" id="ARBA00023274"/>
    </source>
</evidence>
<organism evidence="10 11">
    <name type="scientific">Geobacillus genomosp. 3</name>
    <dbReference type="NCBI Taxonomy" id="1921421"/>
    <lineage>
        <taxon>Bacteria</taxon>
        <taxon>Bacillati</taxon>
        <taxon>Bacillota</taxon>
        <taxon>Bacilli</taxon>
        <taxon>Bacillales</taxon>
        <taxon>Anoxybacillaceae</taxon>
        <taxon>Geobacillus</taxon>
    </lineage>
</organism>
<evidence type="ECO:0000256" key="2">
    <source>
        <dbReference type="ARBA" id="ARBA00022555"/>
    </source>
</evidence>
<keyword evidence="3 7" id="KW-0699">rRNA-binding</keyword>
<evidence type="ECO:0000256" key="4">
    <source>
        <dbReference type="ARBA" id="ARBA00022884"/>
    </source>
</evidence>
<dbReference type="InterPro" id="IPR036823">
    <property type="entry name" value="Ribosomal_uS7_dom_sf"/>
</dbReference>
<dbReference type="RefSeq" id="WP_020958356.1">
    <property type="nucleotide sequence ID" value="NC_022080.4"/>
</dbReference>
<dbReference type="HOGENOM" id="CLU_072226_1_1_9"/>
<evidence type="ECO:0000256" key="1">
    <source>
        <dbReference type="ARBA" id="ARBA00007151"/>
    </source>
</evidence>
<dbReference type="PIRSF" id="PIRSF002122">
    <property type="entry name" value="RPS7p_RPS7a_RPS5e_RPS7o"/>
    <property type="match status" value="1"/>
</dbReference>
<dbReference type="PROSITE" id="PS00052">
    <property type="entry name" value="RIBOSOMAL_S7"/>
    <property type="match status" value="1"/>
</dbReference>
<evidence type="ECO:0000256" key="8">
    <source>
        <dbReference type="RuleBase" id="RU003619"/>
    </source>
</evidence>
<dbReference type="SUPFAM" id="SSF47973">
    <property type="entry name" value="Ribosomal protein S7"/>
    <property type="match status" value="1"/>
</dbReference>
<dbReference type="EMBL" id="CP006254">
    <property type="protein sequence ID" value="AGT30398.1"/>
    <property type="molecule type" value="Genomic_DNA"/>
</dbReference>
<keyword evidence="5 7" id="KW-0689">Ribosomal protein</keyword>
<dbReference type="Proteomes" id="UP000015500">
    <property type="component" value="Chromosome"/>
</dbReference>
<dbReference type="PATRIC" id="fig|1345697.3.peg.112"/>
<feature type="domain" description="Small ribosomal subunit protein uS7" evidence="9">
    <location>
        <begin position="2"/>
        <end position="149"/>
    </location>
</feature>
<dbReference type="FunFam" id="1.10.455.10:FF:000001">
    <property type="entry name" value="30S ribosomal protein S7"/>
    <property type="match status" value="1"/>
</dbReference>
<dbReference type="GO" id="GO:0006412">
    <property type="term" value="P:translation"/>
    <property type="evidence" value="ECO:0007669"/>
    <property type="project" value="UniProtKB-UniRule"/>
</dbReference>
<dbReference type="PANTHER" id="PTHR11205">
    <property type="entry name" value="RIBOSOMAL PROTEIN S7"/>
    <property type="match status" value="1"/>
</dbReference>
<evidence type="ECO:0000256" key="3">
    <source>
        <dbReference type="ARBA" id="ARBA00022730"/>
    </source>
</evidence>
<protein>
    <recommendedName>
        <fullName evidence="7">Small ribosomal subunit protein uS7</fullName>
    </recommendedName>
</protein>
<dbReference type="InterPro" id="IPR000235">
    <property type="entry name" value="Ribosomal_uS7"/>
</dbReference>
<dbReference type="OrthoDB" id="9807653at2"/>